<dbReference type="RefSeq" id="WP_415866755.1">
    <property type="nucleotide sequence ID" value="NZ_CP134537.1"/>
</dbReference>
<protein>
    <submittedName>
        <fullName evidence="1">Uncharacterized protein</fullName>
    </submittedName>
</protein>
<name>A0ABY9XX07_9FLAO</name>
<dbReference type="Proteomes" id="UP001302806">
    <property type="component" value="Chromosome"/>
</dbReference>
<reference evidence="1 2" key="1">
    <citation type="submission" date="2023-09" db="EMBL/GenBank/DDBJ databases">
        <title>Thalassobella suaedae gen. nov., sp. nov., a marine bacterium of the family Flavobacteriaceae isolated from a halophyte Suaeda japonica.</title>
        <authorList>
            <person name="Lee S.Y."/>
            <person name="Hwang C.Y."/>
        </authorList>
    </citation>
    <scope>NUCLEOTIDE SEQUENCE [LARGE SCALE GENOMIC DNA]</scope>
    <source>
        <strain evidence="1 2">HL-DH14</strain>
    </source>
</reference>
<evidence type="ECO:0000313" key="2">
    <source>
        <dbReference type="Proteomes" id="UP001302806"/>
    </source>
</evidence>
<proteinExistence type="predicted"/>
<sequence length="222" mass="26242">MNYNPSKTIESLINEVAEKGIVSKAQLYKDLKTLTDDFNETTLRFINDDVNNLIKNLEYKYKPLDWKKPFTVVAPKVYMNQMELIKRQLSNLQELSQFISEEQTKIESSNNTINREFKFSNNFDQIEATKVYECFYKLVERGYLLKEDLESYLILAFQDKTQPKEKFTFSNKHIGNITAIFYKYYTEVDSPHGKQKQYAELLGEYFKGFTTQRVINNFAKSK</sequence>
<accession>A0ABY9XX07</accession>
<dbReference type="EMBL" id="CP134537">
    <property type="protein sequence ID" value="WNH10497.1"/>
    <property type="molecule type" value="Genomic_DNA"/>
</dbReference>
<gene>
    <name evidence="1" type="ORF">RHP51_07530</name>
</gene>
<evidence type="ECO:0000313" key="1">
    <source>
        <dbReference type="EMBL" id="WNH10497.1"/>
    </source>
</evidence>
<organism evidence="1 2">
    <name type="scientific">Thalassobellus suaedae</name>
    <dbReference type="NCBI Taxonomy" id="3074124"/>
    <lineage>
        <taxon>Bacteria</taxon>
        <taxon>Pseudomonadati</taxon>
        <taxon>Bacteroidota</taxon>
        <taxon>Flavobacteriia</taxon>
        <taxon>Flavobacteriales</taxon>
        <taxon>Flavobacteriaceae</taxon>
        <taxon>Thalassobellus</taxon>
    </lineage>
</organism>